<dbReference type="FunFam" id="1.20.1580.10:FF:000002">
    <property type="entry name" value="UvrABC system protein A"/>
    <property type="match status" value="1"/>
</dbReference>
<keyword evidence="7 17" id="KW-0228">DNA excision</keyword>
<evidence type="ECO:0000256" key="1">
    <source>
        <dbReference type="ARBA" id="ARBA00004496"/>
    </source>
</evidence>
<dbReference type="InterPro" id="IPR003439">
    <property type="entry name" value="ABC_transporter-like_ATP-bd"/>
</dbReference>
<dbReference type="PROSITE" id="PS00211">
    <property type="entry name" value="ABC_TRANSPORTER_1"/>
    <property type="match status" value="2"/>
</dbReference>
<keyword evidence="11 17" id="KW-0267">Excision nuclease</keyword>
<keyword evidence="17" id="KW-0742">SOS response</keyword>
<accession>A0A1Q8R2Q7</accession>
<feature type="binding site" evidence="17">
    <location>
        <begin position="638"/>
        <end position="645"/>
    </location>
    <ligand>
        <name>ATP</name>
        <dbReference type="ChEBI" id="CHEBI:30616"/>
    </ligand>
</feature>
<keyword evidence="8 17" id="KW-0863">Zinc-finger</keyword>
<dbReference type="PROSITE" id="PS50893">
    <property type="entry name" value="ABC_TRANSPORTER_2"/>
    <property type="match status" value="2"/>
</dbReference>
<feature type="binding site" evidence="17">
    <location>
        <begin position="33"/>
        <end position="40"/>
    </location>
    <ligand>
        <name>ATP</name>
        <dbReference type="ChEBI" id="CHEBI:30616"/>
    </ligand>
</feature>
<comment type="caution">
    <text evidence="19">The sequence shown here is derived from an EMBL/GenBank/DDBJ whole genome shotgun (WGS) entry which is preliminary data.</text>
</comment>
<evidence type="ECO:0000256" key="3">
    <source>
        <dbReference type="ARBA" id="ARBA00022723"/>
    </source>
</evidence>
<evidence type="ECO:0000313" key="19">
    <source>
        <dbReference type="EMBL" id="OLN33896.1"/>
    </source>
</evidence>
<dbReference type="GO" id="GO:0016887">
    <property type="term" value="F:ATP hydrolysis activity"/>
    <property type="evidence" value="ECO:0007669"/>
    <property type="project" value="InterPro"/>
</dbReference>
<keyword evidence="9 17" id="KW-0862">Zinc</keyword>
<dbReference type="Gene3D" id="1.20.1580.10">
    <property type="entry name" value="ABC transporter ATPase like domain"/>
    <property type="match status" value="2"/>
</dbReference>
<dbReference type="Gene3D" id="3.40.50.300">
    <property type="entry name" value="P-loop containing nucleotide triphosphate hydrolases"/>
    <property type="match status" value="2"/>
</dbReference>
<gene>
    <name evidence="17" type="primary">uvrA</name>
    <name evidence="19" type="ORF">DSOL_0074</name>
</gene>
<dbReference type="RefSeq" id="WP_075362917.1">
    <property type="nucleotide sequence ID" value="NZ_MLBF01000001.1"/>
</dbReference>
<keyword evidence="3 17" id="KW-0479">Metal-binding</keyword>
<dbReference type="STRING" id="1888891.DSOL_0074"/>
<dbReference type="Pfam" id="PF17760">
    <property type="entry name" value="UvrA_inter"/>
    <property type="match status" value="1"/>
</dbReference>
<evidence type="ECO:0000256" key="14">
    <source>
        <dbReference type="ARBA" id="ARBA00038000"/>
    </source>
</evidence>
<dbReference type="GO" id="GO:0003677">
    <property type="term" value="F:DNA binding"/>
    <property type="evidence" value="ECO:0007669"/>
    <property type="project" value="UniProtKB-UniRule"/>
</dbReference>
<dbReference type="NCBIfam" id="TIGR00630">
    <property type="entry name" value="uvra"/>
    <property type="match status" value="1"/>
</dbReference>
<evidence type="ECO:0000256" key="11">
    <source>
        <dbReference type="ARBA" id="ARBA00022881"/>
    </source>
</evidence>
<dbReference type="OrthoDB" id="9809851at2"/>
<keyword evidence="13 17" id="KW-0234">DNA repair</keyword>
<evidence type="ECO:0000256" key="7">
    <source>
        <dbReference type="ARBA" id="ARBA00022769"/>
    </source>
</evidence>
<evidence type="ECO:0000256" key="10">
    <source>
        <dbReference type="ARBA" id="ARBA00022840"/>
    </source>
</evidence>
<name>A0A1Q8R2Q7_9FIRM</name>
<dbReference type="PANTHER" id="PTHR43152">
    <property type="entry name" value="UVRABC SYSTEM PROTEIN A"/>
    <property type="match status" value="1"/>
</dbReference>
<dbReference type="GO" id="GO:0006289">
    <property type="term" value="P:nucleotide-excision repair"/>
    <property type="evidence" value="ECO:0007669"/>
    <property type="project" value="UniProtKB-UniRule"/>
</dbReference>
<dbReference type="GO" id="GO:0008270">
    <property type="term" value="F:zinc ion binding"/>
    <property type="evidence" value="ECO:0007669"/>
    <property type="project" value="UniProtKB-UniRule"/>
</dbReference>
<comment type="function">
    <text evidence="17">The UvrABC repair system catalyzes the recognition and processing of DNA lesions. UvrA is an ATPase and a DNA-binding protein. A damage recognition complex composed of 2 UvrA and 2 UvrB subunits scans DNA for abnormalities. When the presence of a lesion has been verified by UvrB, the UvrA molecules dissociate.</text>
</comment>
<sequence length="938" mass="103506">MTQDYLRVRGARAHNLKNINIDIPRDKLVVITGLSGSGKSSLAFDTIYAEGQRRYVESLSAYARQFLGQMDKPDVDSIEGLSPAISIDQKTTNRNPRSTVGTATEVSDYLRLLYARIGHPHCPKCGRGISQQTIQQMVDQLMCLPERTKLQILAPLVKGKKGEHQKALEDVRKAGYVRVRVDGETRDLSEEIKLTKNKKHSIEVVIDRISLKPESAERLADSLETALKLGEGNLIADIIDGEEMLFSENFACPDCGIALEEISPRLFSFNSPYGACPACTGLGANLVVDIDLLIPDRSLSMATGAIAPWAKSTSTYYPKMMGAVAQNLGFGMETPLKELTDHQWKGLLYGTESPISFQYQNIFDQLKTYNTNFEGLVPLFERRYRESTSEMVRAEIEGYMSENPCPECQGKRLKPEALAVKVGGISIDDLTRLPIIETLSFLNKLSLTPKEETIAHQILKEIRERLGFLMNVGLDYLTLGRAAGSLSGGEAQRIRLATQIGSSLMGVLYVLDEPSIGLHQRDNARLLTTLKHLRDLGNTLIVVEHDEDTMVAADHIIDIGPGAGAHGGRVVAEGTIEEIRANKDSITGQYLSGTKQIAVPKHRRQPNGKWLEVSGVRENNLKNIHVRIPLGVFTCVTGVSGSGKSTLVNEIIYKGLASKLNGARLRAGAHDRLEGLEHLEKVIEIDQSPIGRTPRSNPATYTGVFDFIRELFSITPEAKVRGYKPGRFSFNVKGGRCEACRGDGIIKIEMHFLPDVYVPCEVCEGKRYNRETLEVRYKGKSIAEVLEMTVDEAVEFFKVVQKIARKFQTMQDVGLGYIRLGQPATTLSGGEAQRIKLATELSRRSTGKTIYILDEPTTGLHTADIDKLLHVLHRLVDAGDTVLVIEHNLDVIKTADWLIDLGPEGGNRGGEVVIAGTPEEIAAFPPSYTGQYLKRYLG</sequence>
<keyword evidence="10 17" id="KW-0067">ATP-binding</keyword>
<dbReference type="EMBL" id="MLBF01000001">
    <property type="protein sequence ID" value="OLN33896.1"/>
    <property type="molecule type" value="Genomic_DNA"/>
</dbReference>
<feature type="zinc finger region" description="C4-type" evidence="17">
    <location>
        <begin position="252"/>
        <end position="279"/>
    </location>
</feature>
<keyword evidence="6 17" id="KW-0227">DNA damage</keyword>
<evidence type="ECO:0000256" key="4">
    <source>
        <dbReference type="ARBA" id="ARBA00022737"/>
    </source>
</evidence>
<evidence type="ECO:0000256" key="6">
    <source>
        <dbReference type="ARBA" id="ARBA00022763"/>
    </source>
</evidence>
<dbReference type="InterPro" id="IPR041552">
    <property type="entry name" value="UvrA_DNA-bd"/>
</dbReference>
<evidence type="ECO:0000256" key="8">
    <source>
        <dbReference type="ARBA" id="ARBA00022771"/>
    </source>
</evidence>
<evidence type="ECO:0000259" key="18">
    <source>
        <dbReference type="PROSITE" id="PS50893"/>
    </source>
</evidence>
<evidence type="ECO:0000256" key="16">
    <source>
        <dbReference type="ARBA" id="ARBA00042156"/>
    </source>
</evidence>
<dbReference type="SUPFAM" id="SSF52540">
    <property type="entry name" value="P-loop containing nucleoside triphosphate hydrolases"/>
    <property type="match status" value="2"/>
</dbReference>
<dbReference type="InterPro" id="IPR013815">
    <property type="entry name" value="ATP_grasp_subdomain_1"/>
</dbReference>
<reference evidence="19 20" key="1">
    <citation type="submission" date="2016-09" db="EMBL/GenBank/DDBJ databases">
        <title>Complete genome of Desulfosporosinus sp. OL.</title>
        <authorList>
            <person name="Mardanov A."/>
            <person name="Beletsky A."/>
            <person name="Panova A."/>
            <person name="Karnachuk O."/>
            <person name="Ravin N."/>
        </authorList>
    </citation>
    <scope>NUCLEOTIDE SEQUENCE [LARGE SCALE GENOMIC DNA]</scope>
    <source>
        <strain evidence="19 20">OL</strain>
    </source>
</reference>
<dbReference type="CDD" id="cd03270">
    <property type="entry name" value="ABC_UvrA_I"/>
    <property type="match status" value="1"/>
</dbReference>
<dbReference type="NCBIfam" id="NF001503">
    <property type="entry name" value="PRK00349.1"/>
    <property type="match status" value="1"/>
</dbReference>
<dbReference type="GO" id="GO:0009380">
    <property type="term" value="C:excinuclease repair complex"/>
    <property type="evidence" value="ECO:0007669"/>
    <property type="project" value="InterPro"/>
</dbReference>
<evidence type="ECO:0000256" key="15">
    <source>
        <dbReference type="ARBA" id="ARBA00039316"/>
    </source>
</evidence>
<dbReference type="Gene3D" id="3.30.1490.20">
    <property type="entry name" value="ATP-grasp fold, A domain"/>
    <property type="match status" value="1"/>
</dbReference>
<evidence type="ECO:0000256" key="2">
    <source>
        <dbReference type="ARBA" id="ARBA00022490"/>
    </source>
</evidence>
<dbReference type="GO" id="GO:0005524">
    <property type="term" value="F:ATP binding"/>
    <property type="evidence" value="ECO:0007669"/>
    <property type="project" value="UniProtKB-UniRule"/>
</dbReference>
<dbReference type="Gene3D" id="1.10.8.280">
    <property type="entry name" value="ABC transporter ATPase domain-like"/>
    <property type="match status" value="1"/>
</dbReference>
<comment type="similarity">
    <text evidence="14 17">Belongs to the ABC transporter superfamily. UvrA family.</text>
</comment>
<dbReference type="InterPro" id="IPR003593">
    <property type="entry name" value="AAA+_ATPase"/>
</dbReference>
<keyword evidence="12 17" id="KW-0238">DNA-binding</keyword>
<dbReference type="SMART" id="SM00382">
    <property type="entry name" value="AAA"/>
    <property type="match status" value="2"/>
</dbReference>
<dbReference type="InterPro" id="IPR041102">
    <property type="entry name" value="UvrA_inter"/>
</dbReference>
<keyword evidence="4 17" id="KW-0677">Repeat</keyword>
<feature type="zinc finger region" description="C4-type" evidence="17">
    <location>
        <begin position="737"/>
        <end position="763"/>
    </location>
</feature>
<feature type="domain" description="ABC transporter" evidence="18">
    <location>
        <begin position="366"/>
        <end position="592"/>
    </location>
</feature>
<evidence type="ECO:0000256" key="17">
    <source>
        <dbReference type="HAMAP-Rule" id="MF_00205"/>
    </source>
</evidence>
<comment type="subunit">
    <text evidence="17">Forms a heterotetramer with UvrB during the search for lesions.</text>
</comment>
<dbReference type="InterPro" id="IPR017871">
    <property type="entry name" value="ABC_transporter-like_CS"/>
</dbReference>
<dbReference type="CDD" id="cd03271">
    <property type="entry name" value="ABC_UvrA_II"/>
    <property type="match status" value="1"/>
</dbReference>
<dbReference type="InterPro" id="IPR004602">
    <property type="entry name" value="UvrA"/>
</dbReference>
<dbReference type="HAMAP" id="MF_00205">
    <property type="entry name" value="UvrA"/>
    <property type="match status" value="1"/>
</dbReference>
<evidence type="ECO:0000256" key="13">
    <source>
        <dbReference type="ARBA" id="ARBA00023204"/>
    </source>
</evidence>
<dbReference type="Proteomes" id="UP000186102">
    <property type="component" value="Unassembled WGS sequence"/>
</dbReference>
<feature type="domain" description="ABC transporter" evidence="18">
    <location>
        <begin position="594"/>
        <end position="934"/>
    </location>
</feature>
<dbReference type="Pfam" id="PF17755">
    <property type="entry name" value="UvrA_DNA-bind"/>
    <property type="match status" value="1"/>
</dbReference>
<proteinExistence type="inferred from homology"/>
<evidence type="ECO:0000313" key="20">
    <source>
        <dbReference type="Proteomes" id="UP000186102"/>
    </source>
</evidence>
<dbReference type="GO" id="GO:0009432">
    <property type="term" value="P:SOS response"/>
    <property type="evidence" value="ECO:0007669"/>
    <property type="project" value="UniProtKB-UniRule"/>
</dbReference>
<dbReference type="GO" id="GO:0005737">
    <property type="term" value="C:cytoplasm"/>
    <property type="evidence" value="ECO:0007669"/>
    <property type="project" value="UniProtKB-SubCell"/>
</dbReference>
<protein>
    <recommendedName>
        <fullName evidence="15 17">UvrABC system protein A</fullName>
        <shortName evidence="17">UvrA protein</shortName>
    </recommendedName>
    <alternativeName>
        <fullName evidence="16 17">Excinuclease ABC subunit A</fullName>
    </alternativeName>
</protein>
<evidence type="ECO:0000256" key="5">
    <source>
        <dbReference type="ARBA" id="ARBA00022741"/>
    </source>
</evidence>
<keyword evidence="5 17" id="KW-0547">Nucleotide-binding</keyword>
<keyword evidence="2 17" id="KW-0963">Cytoplasm</keyword>
<organism evidence="19 20">
    <name type="scientific">Desulfosporosinus metallidurans</name>
    <dbReference type="NCBI Taxonomy" id="1888891"/>
    <lineage>
        <taxon>Bacteria</taxon>
        <taxon>Bacillati</taxon>
        <taxon>Bacillota</taxon>
        <taxon>Clostridia</taxon>
        <taxon>Eubacteriales</taxon>
        <taxon>Desulfitobacteriaceae</taxon>
        <taxon>Desulfosporosinus</taxon>
    </lineage>
</organism>
<dbReference type="AlphaFoldDB" id="A0A1Q8R2Q7"/>
<comment type="subcellular location">
    <subcellularLocation>
        <location evidence="1 17">Cytoplasm</location>
    </subcellularLocation>
</comment>
<dbReference type="GO" id="GO:0009381">
    <property type="term" value="F:excinuclease ABC activity"/>
    <property type="evidence" value="ECO:0007669"/>
    <property type="project" value="UniProtKB-UniRule"/>
</dbReference>
<evidence type="ECO:0000256" key="12">
    <source>
        <dbReference type="ARBA" id="ARBA00023125"/>
    </source>
</evidence>
<dbReference type="PANTHER" id="PTHR43152:SF3">
    <property type="entry name" value="UVRABC SYSTEM PROTEIN A"/>
    <property type="match status" value="1"/>
</dbReference>
<keyword evidence="20" id="KW-1185">Reference proteome</keyword>
<dbReference type="InterPro" id="IPR027417">
    <property type="entry name" value="P-loop_NTPase"/>
</dbReference>
<evidence type="ECO:0000256" key="9">
    <source>
        <dbReference type="ARBA" id="ARBA00022833"/>
    </source>
</evidence>